<feature type="compositionally biased region" description="Low complexity" evidence="5">
    <location>
        <begin position="516"/>
        <end position="537"/>
    </location>
</feature>
<dbReference type="InterPro" id="IPR002139">
    <property type="entry name" value="Ribo/fructo_kinase"/>
</dbReference>
<dbReference type="EMBL" id="JACEGQ020000017">
    <property type="protein sequence ID" value="KAH8484274.1"/>
    <property type="molecule type" value="Genomic_DNA"/>
</dbReference>
<feature type="compositionally biased region" description="Low complexity" evidence="5">
    <location>
        <begin position="545"/>
        <end position="577"/>
    </location>
</feature>
<dbReference type="CDD" id="cd16383">
    <property type="entry name" value="GUN4"/>
    <property type="match status" value="1"/>
</dbReference>
<dbReference type="FunFam" id="1.10.10.1770:FF:000001">
    <property type="entry name" value="Tetrapyrrole-binding protein, chloroplastic"/>
    <property type="match status" value="1"/>
</dbReference>
<dbReference type="SUPFAM" id="SSF53613">
    <property type="entry name" value="Ribokinase-like"/>
    <property type="match status" value="1"/>
</dbReference>
<dbReference type="InterPro" id="IPR000504">
    <property type="entry name" value="RRM_dom"/>
</dbReference>
<evidence type="ECO:0000256" key="3">
    <source>
        <dbReference type="ARBA" id="ARBA00022777"/>
    </source>
</evidence>
<gene>
    <name evidence="7" type="ORF">H0E87_028644</name>
</gene>
<dbReference type="Gene3D" id="1.25.40.620">
    <property type="match status" value="1"/>
</dbReference>
<comment type="similarity">
    <text evidence="1">Belongs to the carbohydrate kinase PfkB family.</text>
</comment>
<dbReference type="InterPro" id="IPR008629">
    <property type="entry name" value="GUN4-like"/>
</dbReference>
<dbReference type="Gene3D" id="3.40.1190.20">
    <property type="match status" value="1"/>
</dbReference>
<dbReference type="InterPro" id="IPR012677">
    <property type="entry name" value="Nucleotide-bd_a/b_plait_sf"/>
</dbReference>
<dbReference type="GO" id="GO:0010019">
    <property type="term" value="P:chloroplast-nucleus signaling pathway"/>
    <property type="evidence" value="ECO:0007669"/>
    <property type="project" value="TreeGrafter"/>
</dbReference>
<evidence type="ECO:0000256" key="4">
    <source>
        <dbReference type="PROSITE-ProRule" id="PRU00176"/>
    </source>
</evidence>
<evidence type="ECO:0000256" key="1">
    <source>
        <dbReference type="ARBA" id="ARBA00010688"/>
    </source>
</evidence>
<dbReference type="SUPFAM" id="SSF140869">
    <property type="entry name" value="GUN4-like"/>
    <property type="match status" value="1"/>
</dbReference>
<name>A0A8T2WUS4_POPDE</name>
<reference evidence="7" key="1">
    <citation type="journal article" date="2021" name="J. Hered.">
        <title>Genome Assembly of Salicaceae Populus deltoides (Eastern Cottonwood) I-69 Based on Nanopore Sequencing and Hi-C Technologies.</title>
        <authorList>
            <person name="Bai S."/>
            <person name="Wu H."/>
            <person name="Zhang J."/>
            <person name="Pan Z."/>
            <person name="Zhao W."/>
            <person name="Li Z."/>
            <person name="Tong C."/>
        </authorList>
    </citation>
    <scope>NUCLEOTIDE SEQUENCE</scope>
    <source>
        <tissue evidence="7">Leaf</tissue>
    </source>
</reference>
<dbReference type="InterPro" id="IPR035979">
    <property type="entry name" value="RBD_domain_sf"/>
</dbReference>
<dbReference type="GO" id="GO:0016301">
    <property type="term" value="F:kinase activity"/>
    <property type="evidence" value="ECO:0007669"/>
    <property type="project" value="UniProtKB-KW"/>
</dbReference>
<dbReference type="PROSITE" id="PS00583">
    <property type="entry name" value="PFKB_KINASES_1"/>
    <property type="match status" value="1"/>
</dbReference>
<sequence length="767" mass="85761">MASNGVNDNPGFVKAPGGAPANVAIAVSRLGGKAAFVGKLGDDEFGNMLAGILKENGVIATGINFDTGARTALAFVTLRADGEREFMFYRNPSADMLLRPEELNLELIRSAMRGGVKDAGALLSYDPNLRLPLWPSAEEAREQILSIWDEADVVKVSDNELSSSLEVTKLMMKLPCHFGVPNFKLLLVTLGEKGSIITPSGIDQRNPLNADKNYWLRVRNQACPFRRVVTILVQIPNNYHGYSCLVLVIHLLALSFCKIVDDQSVLEDEPRLREILRFANACGAITTTKREQSLLFLLRRCPQTRLSVPSYMDSTSTAEADYAVFLEKVKRTVYIDNLSPQVTESVMRTALGQFGTVKNVQFIPNYTGPKNIPRCALVEMECRRQAEAVVSEITQFPFMMSGMPRPARAFRAEVEMFDDRPIKPGRRIQCRWVDRKDPDFEVASKIKCLVRKHAAEDLFLLQQQLAQEEKLAKQQEETLKANYKKFTIIDNVVSGRNCSWFGKVLQHEALYGPSTTITPSSSSIPQTPPSSLHSSSSLPPPSPSTPTLLSLSISPPTTTTAYSVSPTTSTTPSTSKTDSLDLLQQHLSNQNFREADEETRRLLIVLAGEAAQTRGYVFFSEVQFISEEDLKDIDELWKNHSNNKFGYSVQKRIWQLKANKDFTKFFIKVGWMKKLDTEVEQYNYRAFPNEFIWDLNDGTPEGHLPLTNALRGTQLLKNILNHPAFEVDIEEGEGDKVEGNENGGLKGLRDSSKLPLSKRVLKTDYSF</sequence>
<evidence type="ECO:0000313" key="7">
    <source>
        <dbReference type="EMBL" id="KAH8484274.1"/>
    </source>
</evidence>
<dbReference type="GO" id="GO:0009507">
    <property type="term" value="C:chloroplast"/>
    <property type="evidence" value="ECO:0007669"/>
    <property type="project" value="TreeGrafter"/>
</dbReference>
<keyword evidence="2" id="KW-0808">Transferase</keyword>
<organism evidence="7 8">
    <name type="scientific">Populus deltoides</name>
    <name type="common">Eastern poplar</name>
    <name type="synonym">Eastern cottonwood</name>
    <dbReference type="NCBI Taxonomy" id="3696"/>
    <lineage>
        <taxon>Eukaryota</taxon>
        <taxon>Viridiplantae</taxon>
        <taxon>Streptophyta</taxon>
        <taxon>Embryophyta</taxon>
        <taxon>Tracheophyta</taxon>
        <taxon>Spermatophyta</taxon>
        <taxon>Magnoliopsida</taxon>
        <taxon>eudicotyledons</taxon>
        <taxon>Gunneridae</taxon>
        <taxon>Pentapetalae</taxon>
        <taxon>rosids</taxon>
        <taxon>fabids</taxon>
        <taxon>Malpighiales</taxon>
        <taxon>Salicaceae</taxon>
        <taxon>Saliceae</taxon>
        <taxon>Populus</taxon>
    </lineage>
</organism>
<keyword evidence="8" id="KW-1185">Reference proteome</keyword>
<dbReference type="GO" id="GO:0046906">
    <property type="term" value="F:tetrapyrrole binding"/>
    <property type="evidence" value="ECO:0007669"/>
    <property type="project" value="TreeGrafter"/>
</dbReference>
<feature type="region of interest" description="Disordered" evidence="5">
    <location>
        <begin position="516"/>
        <end position="578"/>
    </location>
</feature>
<dbReference type="InterPro" id="IPR037215">
    <property type="entry name" value="GUN4-like_sf"/>
</dbReference>
<keyword evidence="3" id="KW-0418">Kinase</keyword>
<evidence type="ECO:0000256" key="2">
    <source>
        <dbReference type="ARBA" id="ARBA00022679"/>
    </source>
</evidence>
<evidence type="ECO:0000256" key="5">
    <source>
        <dbReference type="SAM" id="MobiDB-lite"/>
    </source>
</evidence>
<dbReference type="Pfam" id="PF00076">
    <property type="entry name" value="RRM_1"/>
    <property type="match status" value="1"/>
</dbReference>
<evidence type="ECO:0000313" key="8">
    <source>
        <dbReference type="Proteomes" id="UP000807159"/>
    </source>
</evidence>
<accession>A0A8T2WUS4</accession>
<dbReference type="PANTHER" id="PTHR34800">
    <property type="entry name" value="TETRAPYRROLE-BINDING PROTEIN, CHLOROPLASTIC"/>
    <property type="match status" value="1"/>
</dbReference>
<proteinExistence type="inferred from homology"/>
<dbReference type="PANTHER" id="PTHR34800:SF1">
    <property type="entry name" value="TETRAPYRROLE-BINDING PROTEIN, CHLOROPLASTIC"/>
    <property type="match status" value="1"/>
</dbReference>
<dbReference type="Proteomes" id="UP000807159">
    <property type="component" value="Chromosome 17"/>
</dbReference>
<dbReference type="SUPFAM" id="SSF54928">
    <property type="entry name" value="RNA-binding domain, RBD"/>
    <property type="match status" value="1"/>
</dbReference>
<dbReference type="InterPro" id="IPR029056">
    <property type="entry name" value="Ribokinase-like"/>
</dbReference>
<dbReference type="Pfam" id="PF00294">
    <property type="entry name" value="PfkB"/>
    <property type="match status" value="1"/>
</dbReference>
<protein>
    <recommendedName>
        <fullName evidence="6">RRM domain-containing protein</fullName>
    </recommendedName>
</protein>
<dbReference type="Gene3D" id="3.30.70.330">
    <property type="match status" value="1"/>
</dbReference>
<dbReference type="CDD" id="cd00590">
    <property type="entry name" value="RRM_SF"/>
    <property type="match status" value="1"/>
</dbReference>
<dbReference type="CDD" id="cd01167">
    <property type="entry name" value="bac_FRK"/>
    <property type="match status" value="1"/>
</dbReference>
<dbReference type="Gene3D" id="1.10.10.1770">
    <property type="entry name" value="Gun4-like"/>
    <property type="match status" value="1"/>
</dbReference>
<dbReference type="GO" id="GO:0003723">
    <property type="term" value="F:RNA binding"/>
    <property type="evidence" value="ECO:0007669"/>
    <property type="project" value="UniProtKB-UniRule"/>
</dbReference>
<dbReference type="PRINTS" id="PR00990">
    <property type="entry name" value="RIBOKINASE"/>
</dbReference>
<dbReference type="AlphaFoldDB" id="A0A8T2WUS4"/>
<dbReference type="Pfam" id="PF05419">
    <property type="entry name" value="GUN4"/>
    <property type="match status" value="1"/>
</dbReference>
<comment type="caution">
    <text evidence="7">The sequence shown here is derived from an EMBL/GenBank/DDBJ whole genome shotgun (WGS) entry which is preliminary data.</text>
</comment>
<dbReference type="InterPro" id="IPR011611">
    <property type="entry name" value="PfkB_dom"/>
</dbReference>
<feature type="domain" description="RRM" evidence="6">
    <location>
        <begin position="331"/>
        <end position="435"/>
    </location>
</feature>
<keyword evidence="4" id="KW-0694">RNA-binding</keyword>
<evidence type="ECO:0000259" key="6">
    <source>
        <dbReference type="PROSITE" id="PS50102"/>
    </source>
</evidence>
<dbReference type="PROSITE" id="PS50102">
    <property type="entry name" value="RRM"/>
    <property type="match status" value="1"/>
</dbReference>
<dbReference type="SMART" id="SM00360">
    <property type="entry name" value="RRM"/>
    <property type="match status" value="1"/>
</dbReference>
<dbReference type="InterPro" id="IPR002173">
    <property type="entry name" value="Carboh/pur_kinase_PfkB_CS"/>
</dbReference>